<feature type="region of interest" description="Disordered" evidence="1">
    <location>
        <begin position="313"/>
        <end position="333"/>
    </location>
</feature>
<feature type="transmembrane region" description="Helical" evidence="2">
    <location>
        <begin position="16"/>
        <end position="33"/>
    </location>
</feature>
<name>A0A8E2AL13_9APHY</name>
<feature type="transmembrane region" description="Helical" evidence="2">
    <location>
        <begin position="210"/>
        <end position="230"/>
    </location>
</feature>
<feature type="transmembrane region" description="Helical" evidence="2">
    <location>
        <begin position="45"/>
        <end position="63"/>
    </location>
</feature>
<proteinExistence type="predicted"/>
<feature type="compositionally biased region" description="Basic and acidic residues" evidence="1">
    <location>
        <begin position="313"/>
        <end position="323"/>
    </location>
</feature>
<evidence type="ECO:0008006" key="5">
    <source>
        <dbReference type="Google" id="ProtNLM"/>
    </source>
</evidence>
<evidence type="ECO:0000256" key="2">
    <source>
        <dbReference type="SAM" id="Phobius"/>
    </source>
</evidence>
<feature type="transmembrane region" description="Helical" evidence="2">
    <location>
        <begin position="168"/>
        <end position="189"/>
    </location>
</feature>
<evidence type="ECO:0000256" key="1">
    <source>
        <dbReference type="SAM" id="MobiDB-lite"/>
    </source>
</evidence>
<keyword evidence="4" id="KW-1185">Reference proteome</keyword>
<dbReference type="AlphaFoldDB" id="A0A8E2AL13"/>
<dbReference type="Proteomes" id="UP000250043">
    <property type="component" value="Unassembled WGS sequence"/>
</dbReference>
<dbReference type="EMBL" id="KV722542">
    <property type="protein sequence ID" value="OCH86138.1"/>
    <property type="molecule type" value="Genomic_DNA"/>
</dbReference>
<keyword evidence="2" id="KW-0812">Transmembrane</keyword>
<organism evidence="3 4">
    <name type="scientific">Obba rivulosa</name>
    <dbReference type="NCBI Taxonomy" id="1052685"/>
    <lineage>
        <taxon>Eukaryota</taxon>
        <taxon>Fungi</taxon>
        <taxon>Dikarya</taxon>
        <taxon>Basidiomycota</taxon>
        <taxon>Agaricomycotina</taxon>
        <taxon>Agaricomycetes</taxon>
        <taxon>Polyporales</taxon>
        <taxon>Gelatoporiaceae</taxon>
        <taxon>Obba</taxon>
    </lineage>
</organism>
<feature type="compositionally biased region" description="Polar residues" evidence="1">
    <location>
        <begin position="324"/>
        <end position="333"/>
    </location>
</feature>
<evidence type="ECO:0000313" key="3">
    <source>
        <dbReference type="EMBL" id="OCH86138.1"/>
    </source>
</evidence>
<feature type="transmembrane region" description="Helical" evidence="2">
    <location>
        <begin position="98"/>
        <end position="117"/>
    </location>
</feature>
<evidence type="ECO:0000313" key="4">
    <source>
        <dbReference type="Proteomes" id="UP000250043"/>
    </source>
</evidence>
<feature type="transmembrane region" description="Helical" evidence="2">
    <location>
        <begin position="236"/>
        <end position="256"/>
    </location>
</feature>
<keyword evidence="2" id="KW-1133">Transmembrane helix</keyword>
<keyword evidence="2" id="KW-0472">Membrane</keyword>
<gene>
    <name evidence="3" type="ORF">OBBRIDRAFT_783706</name>
</gene>
<dbReference type="OrthoDB" id="2753342at2759"/>
<feature type="transmembrane region" description="Helical" evidence="2">
    <location>
        <begin position="124"/>
        <end position="148"/>
    </location>
</feature>
<sequence>MFTVPKAELVGTLLEAMAYGAYAVNFLQCMTVLRAKWMEGRHMAPMFVTAVIIFVLVTMHLVVDLIRAMQAFVDNTVQPNAPLLYFAHVNTPLNMIKTSVYVAVTLVSDALIVYRTFAVWRRSFFFVMTPCILFLADIAMSAWATWSLTQVKFGDNVLLADVTLRAKYFYAITLALNLMCTLLISYRIWSIQGGVGGAVSGARLSRVIQILIESAASYSALLIVLITASATGTPALFIVLNSTSPVIGIVFSSVIVRVSLDAARSGSASGALASSNPIAFASHPLRTNMSQSRFDTRQQSSVADGVQIRLEHMVHTDKGDSGERTSLSADSVV</sequence>
<protein>
    <recommendedName>
        <fullName evidence="5">Transmembrane protein</fullName>
    </recommendedName>
</protein>
<reference evidence="3 4" key="1">
    <citation type="submission" date="2016-07" db="EMBL/GenBank/DDBJ databases">
        <title>Draft genome of the white-rot fungus Obba rivulosa 3A-2.</title>
        <authorList>
            <consortium name="DOE Joint Genome Institute"/>
            <person name="Miettinen O."/>
            <person name="Riley R."/>
            <person name="Acob R."/>
            <person name="Barry K."/>
            <person name="Cullen D."/>
            <person name="De Vries R."/>
            <person name="Hainaut M."/>
            <person name="Hatakka A."/>
            <person name="Henrissat B."/>
            <person name="Hilden K."/>
            <person name="Kuo R."/>
            <person name="Labutti K."/>
            <person name="Lipzen A."/>
            <person name="Makela M.R."/>
            <person name="Sandor L."/>
            <person name="Spatafora J.W."/>
            <person name="Grigoriev I.V."/>
            <person name="Hibbett D.S."/>
        </authorList>
    </citation>
    <scope>NUCLEOTIDE SEQUENCE [LARGE SCALE GENOMIC DNA]</scope>
    <source>
        <strain evidence="3 4">3A-2</strain>
    </source>
</reference>
<accession>A0A8E2AL13</accession>